<evidence type="ECO:0000313" key="3">
    <source>
        <dbReference type="EMBL" id="GGJ74608.1"/>
    </source>
</evidence>
<dbReference type="EMBL" id="BMOE01000005">
    <property type="protein sequence ID" value="GGJ74608.1"/>
    <property type="molecule type" value="Genomic_DNA"/>
</dbReference>
<dbReference type="GO" id="GO:0009303">
    <property type="term" value="P:rRNA transcription"/>
    <property type="evidence" value="ECO:0007669"/>
    <property type="project" value="TreeGrafter"/>
</dbReference>
<comment type="caution">
    <text evidence="3">The sequence shown here is derived from an EMBL/GenBank/DDBJ whole genome shotgun (WGS) entry which is preliminary data.</text>
</comment>
<reference evidence="3" key="2">
    <citation type="submission" date="2020-09" db="EMBL/GenBank/DDBJ databases">
        <authorList>
            <person name="Sun Q."/>
            <person name="Ohkuma M."/>
        </authorList>
    </citation>
    <scope>NUCLEOTIDE SEQUENCE</scope>
    <source>
        <strain evidence="3">JCM 14371</strain>
    </source>
</reference>
<evidence type="ECO:0000256" key="1">
    <source>
        <dbReference type="SAM" id="MobiDB-lite"/>
    </source>
</evidence>
<feature type="domain" description="CarD-like/TRCF RNAP-interacting" evidence="2">
    <location>
        <begin position="38"/>
        <end position="148"/>
    </location>
</feature>
<reference evidence="3" key="1">
    <citation type="journal article" date="2014" name="Int. J. Syst. Evol. Microbiol.">
        <title>Complete genome sequence of Corynebacterium casei LMG S-19264T (=DSM 44701T), isolated from a smear-ripened cheese.</title>
        <authorList>
            <consortium name="US DOE Joint Genome Institute (JGI-PGF)"/>
            <person name="Walter F."/>
            <person name="Albersmeier A."/>
            <person name="Kalinowski J."/>
            <person name="Ruckert C."/>
        </authorList>
    </citation>
    <scope>NUCLEOTIDE SEQUENCE</scope>
    <source>
        <strain evidence="3">JCM 14371</strain>
    </source>
</reference>
<evidence type="ECO:0000259" key="2">
    <source>
        <dbReference type="SMART" id="SM01058"/>
    </source>
</evidence>
<dbReference type="AlphaFoldDB" id="A0A917UPY1"/>
<dbReference type="InterPro" id="IPR042215">
    <property type="entry name" value="CarD-like_C"/>
</dbReference>
<dbReference type="Proteomes" id="UP000635726">
    <property type="component" value="Unassembled WGS sequence"/>
</dbReference>
<organism evidence="3 4">
    <name type="scientific">Deinococcus aquiradiocola</name>
    <dbReference type="NCBI Taxonomy" id="393059"/>
    <lineage>
        <taxon>Bacteria</taxon>
        <taxon>Thermotogati</taxon>
        <taxon>Deinococcota</taxon>
        <taxon>Deinococci</taxon>
        <taxon>Deinococcales</taxon>
        <taxon>Deinococcaceae</taxon>
        <taxon>Deinococcus</taxon>
    </lineage>
</organism>
<proteinExistence type="predicted"/>
<dbReference type="SUPFAM" id="SSF141259">
    <property type="entry name" value="CarD-like"/>
    <property type="match status" value="1"/>
</dbReference>
<accession>A0A917UPY1</accession>
<gene>
    <name evidence="3" type="ORF">GCM10008939_18660</name>
</gene>
<dbReference type="PANTHER" id="PTHR38447:SF1">
    <property type="entry name" value="RNA POLYMERASE-BINDING TRANSCRIPTION FACTOR CARD"/>
    <property type="match status" value="1"/>
</dbReference>
<dbReference type="PANTHER" id="PTHR38447">
    <property type="entry name" value="TRANSCRIPTION FACTOR YDEB-RELATED"/>
    <property type="match status" value="1"/>
</dbReference>
<dbReference type="InterPro" id="IPR048792">
    <property type="entry name" value="CarD_C"/>
</dbReference>
<dbReference type="Pfam" id="PF21095">
    <property type="entry name" value="CarD_C"/>
    <property type="match status" value="1"/>
</dbReference>
<dbReference type="InterPro" id="IPR036101">
    <property type="entry name" value="CarD-like/TRCF_RID_sf"/>
</dbReference>
<dbReference type="Pfam" id="PF02559">
    <property type="entry name" value="CarD_TRCF_RID"/>
    <property type="match status" value="1"/>
</dbReference>
<protein>
    <submittedName>
        <fullName evidence="3">Transcriptional regulator</fullName>
    </submittedName>
</protein>
<dbReference type="InterPro" id="IPR003711">
    <property type="entry name" value="CarD-like/TRCF_RID"/>
</dbReference>
<dbReference type="SMART" id="SM01058">
    <property type="entry name" value="CarD_TRCF"/>
    <property type="match status" value="1"/>
</dbReference>
<name>A0A917UPY1_9DEIO</name>
<feature type="region of interest" description="Disordered" evidence="1">
    <location>
        <begin position="1"/>
        <end position="40"/>
    </location>
</feature>
<dbReference type="Gene3D" id="1.20.58.1290">
    <property type="entry name" value="CarD-like, C-terminal domain"/>
    <property type="match status" value="1"/>
</dbReference>
<evidence type="ECO:0000313" key="4">
    <source>
        <dbReference type="Proteomes" id="UP000635726"/>
    </source>
</evidence>
<dbReference type="InterPro" id="IPR052531">
    <property type="entry name" value="CarD-like_regulator"/>
</dbReference>
<sequence>MTAYLPSGVPSAGHPDRAPVGAQAARPPTPAGSAAPLRFQPGDRVMVPPYGIGVIFGTCLRRVAGTQATYYAVEFPESSSRAYVPVDAPAHSGMRPALTSHETPRLLRHLQEGRVTLPAQWSARQRQVTEILVSGDPFELATLTCELRRWNVQRGLPDLDRQAFRRAIRLLEQEVQGLEDLEALRVRELLGNAWNEGPQ</sequence>
<dbReference type="Gene3D" id="2.40.10.170">
    <property type="match status" value="1"/>
</dbReference>
<keyword evidence="4" id="KW-1185">Reference proteome</keyword>